<evidence type="ECO:0008006" key="4">
    <source>
        <dbReference type="Google" id="ProtNLM"/>
    </source>
</evidence>
<evidence type="ECO:0000313" key="2">
    <source>
        <dbReference type="EMBL" id="OQE01974.1"/>
    </source>
</evidence>
<sequence length="367" mass="42661">MTEPNLSPACFTKYNEQTQSNIFSLLPPEIRYEIFIYALTSSPDTTQPPGQDGYCTRPGYETRHRTYTELLRTCKKVYMEAWFMPFICSEHAFWMASWDRTPERMITVEQMQQGLDLIYDRHGEVQGGRIRVFPQLWKLESTRDFDGIFTIHHFYPKSVTITIRYTDTWMWEYNEELHIEGAWGKWLVLPSSVTRFCIDIESIERRKDEVDYIAGEMADQWRFQRADGTNMLAVKADTSVSRWTGSSMLGGRRWVRDEVAPGQLQYYFATVMWRPSEEPLDGPQRLNPPLRVNWSRPLPRDLGWSYIKGSYLEGAGISMTVPAEQVVAECIANGYAFYSSDEEPDYDEFVDGSDENSEEESEGSQEA</sequence>
<comment type="caution">
    <text evidence="2">The sequence shown here is derived from an EMBL/GenBank/DDBJ whole genome shotgun (WGS) entry which is preliminary data.</text>
</comment>
<dbReference type="Proteomes" id="UP000191612">
    <property type="component" value="Unassembled WGS sequence"/>
</dbReference>
<feature type="region of interest" description="Disordered" evidence="1">
    <location>
        <begin position="339"/>
        <end position="367"/>
    </location>
</feature>
<dbReference type="AlphaFoldDB" id="A0A1V6RKJ1"/>
<evidence type="ECO:0000256" key="1">
    <source>
        <dbReference type="SAM" id="MobiDB-lite"/>
    </source>
</evidence>
<dbReference type="EMBL" id="MDYO01000003">
    <property type="protein sequence ID" value="OQE01974.1"/>
    <property type="molecule type" value="Genomic_DNA"/>
</dbReference>
<organism evidence="2 3">
    <name type="scientific">Penicillium solitum</name>
    <dbReference type="NCBI Taxonomy" id="60172"/>
    <lineage>
        <taxon>Eukaryota</taxon>
        <taxon>Fungi</taxon>
        <taxon>Dikarya</taxon>
        <taxon>Ascomycota</taxon>
        <taxon>Pezizomycotina</taxon>
        <taxon>Eurotiomycetes</taxon>
        <taxon>Eurotiomycetidae</taxon>
        <taxon>Eurotiales</taxon>
        <taxon>Aspergillaceae</taxon>
        <taxon>Penicillium</taxon>
    </lineage>
</organism>
<protein>
    <recommendedName>
        <fullName evidence="4">F-box domain-containing protein</fullName>
    </recommendedName>
</protein>
<proteinExistence type="predicted"/>
<reference evidence="3" key="1">
    <citation type="journal article" date="2017" name="Nat. Microbiol.">
        <title>Global analysis of biosynthetic gene clusters reveals vast potential of secondary metabolite production in Penicillium species.</title>
        <authorList>
            <person name="Nielsen J.C."/>
            <person name="Grijseels S."/>
            <person name="Prigent S."/>
            <person name="Ji B."/>
            <person name="Dainat J."/>
            <person name="Nielsen K.F."/>
            <person name="Frisvad J.C."/>
            <person name="Workman M."/>
            <person name="Nielsen J."/>
        </authorList>
    </citation>
    <scope>NUCLEOTIDE SEQUENCE [LARGE SCALE GENOMIC DNA]</scope>
    <source>
        <strain evidence="3">IBT 29525</strain>
    </source>
</reference>
<feature type="compositionally biased region" description="Acidic residues" evidence="1">
    <location>
        <begin position="340"/>
        <end position="367"/>
    </location>
</feature>
<accession>A0A1V6RKJ1</accession>
<gene>
    <name evidence="2" type="ORF">PENSOL_c003G04445</name>
</gene>
<keyword evidence="3" id="KW-1185">Reference proteome</keyword>
<name>A0A1V6RKJ1_9EURO</name>
<dbReference type="STRING" id="60172.A0A1V6RKJ1"/>
<evidence type="ECO:0000313" key="3">
    <source>
        <dbReference type="Proteomes" id="UP000191612"/>
    </source>
</evidence>